<evidence type="ECO:0000313" key="8">
    <source>
        <dbReference type="EMBL" id="ACV67945.1"/>
    </source>
</evidence>
<keyword evidence="8" id="KW-0282">Flagellum</keyword>
<dbReference type="STRING" id="485915.Dret_0653"/>
<dbReference type="eggNOG" id="COG1815">
    <property type="taxonomic scope" value="Bacteria"/>
</dbReference>
<comment type="function">
    <text evidence="5 6">Structural component of flagellum, the bacterial motility apparatus. Part of the rod structure of flagellar basal body.</text>
</comment>
<accession>C8X0J8</accession>
<dbReference type="PANTHER" id="PTHR30435">
    <property type="entry name" value="FLAGELLAR PROTEIN"/>
    <property type="match status" value="1"/>
</dbReference>
<gene>
    <name evidence="8" type="ordered locus">Dret_0653</name>
</gene>
<dbReference type="PIRSF" id="PIRSF002889">
    <property type="entry name" value="Rod_FlgB"/>
    <property type="match status" value="1"/>
</dbReference>
<evidence type="ECO:0000256" key="6">
    <source>
        <dbReference type="PIRNR" id="PIRNR002889"/>
    </source>
</evidence>
<keyword evidence="8" id="KW-0969">Cilium</keyword>
<dbReference type="Proteomes" id="UP000001052">
    <property type="component" value="Chromosome"/>
</dbReference>
<evidence type="ECO:0000256" key="4">
    <source>
        <dbReference type="ARBA" id="ARBA00023143"/>
    </source>
</evidence>
<dbReference type="KEGG" id="drt:Dret_0653"/>
<organism evidence="8 9">
    <name type="scientific">Desulfohalobium retbaense (strain ATCC 49708 / DSM 5692 / JCM 16813 / HR100)</name>
    <dbReference type="NCBI Taxonomy" id="485915"/>
    <lineage>
        <taxon>Bacteria</taxon>
        <taxon>Pseudomonadati</taxon>
        <taxon>Thermodesulfobacteriota</taxon>
        <taxon>Desulfovibrionia</taxon>
        <taxon>Desulfovibrionales</taxon>
        <taxon>Desulfohalobiaceae</taxon>
        <taxon>Desulfohalobium</taxon>
    </lineage>
</organism>
<dbReference type="GO" id="GO:0071978">
    <property type="term" value="P:bacterial-type flagellum-dependent swarming motility"/>
    <property type="evidence" value="ECO:0007669"/>
    <property type="project" value="TreeGrafter"/>
</dbReference>
<comment type="subunit">
    <text evidence="6">The basal body constitutes a major portion of the flagellar organelle and consists of a number of rings mounted on a central rod.</text>
</comment>
<comment type="similarity">
    <text evidence="2 6">Belongs to the flagella basal body rod proteins family.</text>
</comment>
<keyword evidence="4 6" id="KW-0975">Bacterial flagellum</keyword>
<sequence>MSDNVLFGSTIGLLEQSLNLRARNHEMLTSNIANAETPGYASQHLQFEEQLRAAFDPEAQKMEATHEDHFGFVDDINQVDGEVISDPGKAVSDNGVRMEQEMARLSENQIKYETAARILSRKFASLEYVIQEASKS</sequence>
<evidence type="ECO:0000256" key="5">
    <source>
        <dbReference type="ARBA" id="ARBA00024934"/>
    </source>
</evidence>
<name>C8X0J8_DESRD</name>
<keyword evidence="8" id="KW-0966">Cell projection</keyword>
<dbReference type="AlphaFoldDB" id="C8X0J8"/>
<reference evidence="8 9" key="2">
    <citation type="journal article" date="2010" name="Stand. Genomic Sci.">
        <title>Complete genome sequence of Desulfohalobium retbaense type strain (HR(100)).</title>
        <authorList>
            <person name="Spring S."/>
            <person name="Nolan M."/>
            <person name="Lapidus A."/>
            <person name="Glavina Del Rio T."/>
            <person name="Copeland A."/>
            <person name="Tice H."/>
            <person name="Cheng J.F."/>
            <person name="Lucas S."/>
            <person name="Land M."/>
            <person name="Chen F."/>
            <person name="Bruce D."/>
            <person name="Goodwin L."/>
            <person name="Pitluck S."/>
            <person name="Ivanova N."/>
            <person name="Mavromatis K."/>
            <person name="Mikhailova N."/>
            <person name="Pati A."/>
            <person name="Chen A."/>
            <person name="Palaniappan K."/>
            <person name="Hauser L."/>
            <person name="Chang Y.J."/>
            <person name="Jeffries C.D."/>
            <person name="Munk C."/>
            <person name="Kiss H."/>
            <person name="Chain P."/>
            <person name="Han C."/>
            <person name="Brettin T."/>
            <person name="Detter J.C."/>
            <person name="Schuler E."/>
            <person name="Goker M."/>
            <person name="Rohde M."/>
            <person name="Bristow J."/>
            <person name="Eisen J.A."/>
            <person name="Markowitz V."/>
            <person name="Hugenholtz P."/>
            <person name="Kyrpides N.C."/>
            <person name="Klenk H.P."/>
        </authorList>
    </citation>
    <scope>NUCLEOTIDE SEQUENCE [LARGE SCALE GENOMIC DNA]</scope>
    <source>
        <strain evidence="8 9">DSM 5692</strain>
    </source>
</reference>
<dbReference type="OrthoDB" id="9788334at2"/>
<reference evidence="9" key="1">
    <citation type="submission" date="2009-09" db="EMBL/GenBank/DDBJ databases">
        <title>The complete chromosome of Desulfohalobium retbaense DSM 5692.</title>
        <authorList>
            <consortium name="US DOE Joint Genome Institute (JGI-PGF)"/>
            <person name="Lucas S."/>
            <person name="Copeland A."/>
            <person name="Lapidus A."/>
            <person name="Glavina del Rio T."/>
            <person name="Dalin E."/>
            <person name="Tice H."/>
            <person name="Bruce D."/>
            <person name="Goodwin L."/>
            <person name="Pitluck S."/>
            <person name="Kyrpides N."/>
            <person name="Mavromatis K."/>
            <person name="Ivanova N."/>
            <person name="Mikhailova N."/>
            <person name="Munk A.C."/>
            <person name="Brettin T."/>
            <person name="Detter J.C."/>
            <person name="Han C."/>
            <person name="Tapia R."/>
            <person name="Larimer F."/>
            <person name="Land M."/>
            <person name="Hauser L."/>
            <person name="Markowitz V."/>
            <person name="Cheng J.-F."/>
            <person name="Hugenholtz P."/>
            <person name="Woyke T."/>
            <person name="Wu D."/>
            <person name="Spring S."/>
            <person name="Klenk H.-P."/>
            <person name="Eisen J.A."/>
        </authorList>
    </citation>
    <scope>NUCLEOTIDE SEQUENCE [LARGE SCALE GENOMIC DNA]</scope>
    <source>
        <strain evidence="9">DSM 5692</strain>
    </source>
</reference>
<dbReference type="NCBIfam" id="TIGR01396">
    <property type="entry name" value="FlgB"/>
    <property type="match status" value="1"/>
</dbReference>
<evidence type="ECO:0000256" key="3">
    <source>
        <dbReference type="ARBA" id="ARBA00014376"/>
    </source>
</evidence>
<dbReference type="InterPro" id="IPR001444">
    <property type="entry name" value="Flag_bb_rod_N"/>
</dbReference>
<evidence type="ECO:0000256" key="1">
    <source>
        <dbReference type="ARBA" id="ARBA00004117"/>
    </source>
</evidence>
<dbReference type="Pfam" id="PF00460">
    <property type="entry name" value="Flg_bb_rod"/>
    <property type="match status" value="1"/>
</dbReference>
<evidence type="ECO:0000256" key="2">
    <source>
        <dbReference type="ARBA" id="ARBA00009677"/>
    </source>
</evidence>
<keyword evidence="9" id="KW-1185">Reference proteome</keyword>
<proteinExistence type="inferred from homology"/>
<dbReference type="GO" id="GO:0030694">
    <property type="term" value="C:bacterial-type flagellum basal body, rod"/>
    <property type="evidence" value="ECO:0007669"/>
    <property type="project" value="InterPro"/>
</dbReference>
<dbReference type="RefSeq" id="WP_015751103.1">
    <property type="nucleotide sequence ID" value="NC_013223.1"/>
</dbReference>
<comment type="subcellular location">
    <subcellularLocation>
        <location evidence="1 6">Bacterial flagellum basal body</location>
    </subcellularLocation>
</comment>
<dbReference type="InterPro" id="IPR006300">
    <property type="entry name" value="FlgB"/>
</dbReference>
<dbReference type="EMBL" id="CP001734">
    <property type="protein sequence ID" value="ACV67945.1"/>
    <property type="molecule type" value="Genomic_DNA"/>
</dbReference>
<feature type="domain" description="Flagellar basal body rod protein N-terminal" evidence="7">
    <location>
        <begin position="18"/>
        <end position="40"/>
    </location>
</feature>
<protein>
    <recommendedName>
        <fullName evidence="3 6">Flagellar basal body rod protein FlgB</fullName>
    </recommendedName>
</protein>
<evidence type="ECO:0000259" key="7">
    <source>
        <dbReference type="Pfam" id="PF00460"/>
    </source>
</evidence>
<dbReference type="PANTHER" id="PTHR30435:SF12">
    <property type="entry name" value="FLAGELLAR BASAL BODY ROD PROTEIN FLGB"/>
    <property type="match status" value="1"/>
</dbReference>
<evidence type="ECO:0000313" key="9">
    <source>
        <dbReference type="Proteomes" id="UP000001052"/>
    </source>
</evidence>
<dbReference type="HOGENOM" id="CLU_125463_3_0_7"/>